<dbReference type="AlphaFoldDB" id="A0AAW0DJW8"/>
<name>A0AAW0DJW8_9AGAR</name>
<evidence type="ECO:0000313" key="1">
    <source>
        <dbReference type="EMBL" id="KAK7051520.1"/>
    </source>
</evidence>
<protein>
    <submittedName>
        <fullName evidence="1">Uncharacterized protein</fullName>
    </submittedName>
</protein>
<evidence type="ECO:0000313" key="2">
    <source>
        <dbReference type="Proteomes" id="UP001383192"/>
    </source>
</evidence>
<gene>
    <name evidence="1" type="ORF">VNI00_004494</name>
</gene>
<proteinExistence type="predicted"/>
<sequence>MSAGLSNSNEILDILEDEESRGFHEFTRSICGHAIEIRKEAASSSMTLHAQNLTTLAERVCEIVFIIVRIVKRDPSVGRNGVAEQNNIDSSATCWTREVAIYDIKIMHKEGFGLIEFLKEIKTFISIVKKRWWPTRYLLYFRDSSMIQRYTKNALYDAIHEFNRPISPHHIQKCAQVIAGNGQLGSVKEACNYLSINLYFHEVIAQNTPAMNEDPTITSVFRMKLIPLLRFAN</sequence>
<reference evidence="1 2" key="1">
    <citation type="submission" date="2024-01" db="EMBL/GenBank/DDBJ databases">
        <title>A draft genome for a cacao thread blight-causing isolate of Paramarasmius palmivorus.</title>
        <authorList>
            <person name="Baruah I.K."/>
            <person name="Bukari Y."/>
            <person name="Amoako-Attah I."/>
            <person name="Meinhardt L.W."/>
            <person name="Bailey B.A."/>
            <person name="Cohen S.P."/>
        </authorList>
    </citation>
    <scope>NUCLEOTIDE SEQUENCE [LARGE SCALE GENOMIC DNA]</scope>
    <source>
        <strain evidence="1 2">GH-12</strain>
    </source>
</reference>
<comment type="caution">
    <text evidence="1">The sequence shown here is derived from an EMBL/GenBank/DDBJ whole genome shotgun (WGS) entry which is preliminary data.</text>
</comment>
<dbReference type="EMBL" id="JAYKXP010000012">
    <property type="protein sequence ID" value="KAK7051520.1"/>
    <property type="molecule type" value="Genomic_DNA"/>
</dbReference>
<keyword evidence="2" id="KW-1185">Reference proteome</keyword>
<organism evidence="1 2">
    <name type="scientific">Paramarasmius palmivorus</name>
    <dbReference type="NCBI Taxonomy" id="297713"/>
    <lineage>
        <taxon>Eukaryota</taxon>
        <taxon>Fungi</taxon>
        <taxon>Dikarya</taxon>
        <taxon>Basidiomycota</taxon>
        <taxon>Agaricomycotina</taxon>
        <taxon>Agaricomycetes</taxon>
        <taxon>Agaricomycetidae</taxon>
        <taxon>Agaricales</taxon>
        <taxon>Marasmiineae</taxon>
        <taxon>Marasmiaceae</taxon>
        <taxon>Paramarasmius</taxon>
    </lineage>
</organism>
<accession>A0AAW0DJW8</accession>
<dbReference type="Proteomes" id="UP001383192">
    <property type="component" value="Unassembled WGS sequence"/>
</dbReference>